<reference evidence="2" key="1">
    <citation type="submission" date="2019-08" db="EMBL/GenBank/DDBJ databases">
        <title>The genome of the North American firefly Photinus pyralis.</title>
        <authorList>
            <consortium name="Photinus pyralis genome working group"/>
            <person name="Fallon T.R."/>
            <person name="Sander Lower S.E."/>
            <person name="Weng J.-K."/>
        </authorList>
    </citation>
    <scope>NUCLEOTIDE SEQUENCE</scope>
    <source>
        <strain evidence="2">TRF0915ILg1</strain>
        <tissue evidence="2">Whole body</tissue>
    </source>
</reference>
<keyword evidence="3" id="KW-1185">Reference proteome</keyword>
<evidence type="ECO:0000313" key="3">
    <source>
        <dbReference type="Proteomes" id="UP000801492"/>
    </source>
</evidence>
<dbReference type="Proteomes" id="UP000801492">
    <property type="component" value="Unassembled WGS sequence"/>
</dbReference>
<dbReference type="EMBL" id="VTPC01090313">
    <property type="protein sequence ID" value="KAF2883670.1"/>
    <property type="molecule type" value="Genomic_DNA"/>
</dbReference>
<proteinExistence type="predicted"/>
<sequence>MLPFVPVAGAYKQVYRLDIAENGFRCTGIYPNIFHDLDFMGSEITNMTHQPPPETTSAGAAVTAFEIPSRTLVANFQTSSSNSLTAVPSPCKPTATVASGISSGCDATSSSTTSLPRPSTPQDNSVAAPLLPGFSLNNSTAAVDMNSPRPTKSRQPIFANVLKEVSPLPSCSEKRLTSRKRKAEKSEILTSTPVKNMLIEKKNAEQEKEAAKQVRRQIMFGKRHETLTKTKNKKTKKN</sequence>
<dbReference type="OrthoDB" id="4327074at2759"/>
<accession>A0A8K0CA14</accession>
<gene>
    <name evidence="2" type="ORF">ILUMI_22507</name>
</gene>
<name>A0A8K0CA14_IGNLU</name>
<organism evidence="2 3">
    <name type="scientific">Ignelater luminosus</name>
    <name type="common">Cucubano</name>
    <name type="synonym">Pyrophorus luminosus</name>
    <dbReference type="NCBI Taxonomy" id="2038154"/>
    <lineage>
        <taxon>Eukaryota</taxon>
        <taxon>Metazoa</taxon>
        <taxon>Ecdysozoa</taxon>
        <taxon>Arthropoda</taxon>
        <taxon>Hexapoda</taxon>
        <taxon>Insecta</taxon>
        <taxon>Pterygota</taxon>
        <taxon>Neoptera</taxon>
        <taxon>Endopterygota</taxon>
        <taxon>Coleoptera</taxon>
        <taxon>Polyphaga</taxon>
        <taxon>Elateriformia</taxon>
        <taxon>Elateroidea</taxon>
        <taxon>Elateridae</taxon>
        <taxon>Agrypninae</taxon>
        <taxon>Pyrophorini</taxon>
        <taxon>Ignelater</taxon>
    </lineage>
</organism>
<feature type="region of interest" description="Disordered" evidence="1">
    <location>
        <begin position="102"/>
        <end position="132"/>
    </location>
</feature>
<dbReference type="AlphaFoldDB" id="A0A8K0CA14"/>
<feature type="compositionally biased region" description="Low complexity" evidence="1">
    <location>
        <begin position="108"/>
        <end position="121"/>
    </location>
</feature>
<protein>
    <submittedName>
        <fullName evidence="2">Uncharacterized protein</fullName>
    </submittedName>
</protein>
<comment type="caution">
    <text evidence="2">The sequence shown here is derived from an EMBL/GenBank/DDBJ whole genome shotgun (WGS) entry which is preliminary data.</text>
</comment>
<evidence type="ECO:0000256" key="1">
    <source>
        <dbReference type="SAM" id="MobiDB-lite"/>
    </source>
</evidence>
<evidence type="ECO:0000313" key="2">
    <source>
        <dbReference type="EMBL" id="KAF2883670.1"/>
    </source>
</evidence>